<feature type="domain" description="ABC-2 type transporter transmembrane" evidence="6">
    <location>
        <begin position="24"/>
        <end position="697"/>
    </location>
</feature>
<feature type="transmembrane region" description="Helical" evidence="5">
    <location>
        <begin position="524"/>
        <end position="543"/>
    </location>
</feature>
<dbReference type="InterPro" id="IPR051328">
    <property type="entry name" value="T7SS_ABC-Transporter"/>
</dbReference>
<dbReference type="OrthoDB" id="9811483at2"/>
<sequence length="718" mass="79117">MKKIWYIYIKDFKRIVENRVALVTVLILCTIPSLYAWINIKACWDPYSNTGNLPVAVVNDDRGTSLEGKDINVGAKIIEELKKDNSISWQFVDQWQGNYGVNEGKYYALIEIPSDFSSSLATLVTLNPKKPDIIYRANEKANAIATKITAVVKDKLTKKITTNFVQTVNKEAFTFLNSLGGELQTNKAEIFQIRDAMNYTSENIDKTIKLINDSTDHAVSLENYLYKVKNTLPVLSNQIENLQSATVSGKELIGITQSALNSLLTNCKNNVMEIQVINSKNQMLIAELKNINNSSIRNQLKEKSSEYSSNLNKMDKISNGAMTYYGVIDSLKSGKDISKIVNKLDKNNELVKAQRNILNSISKSIDSGAPSKDINGLLDSLSQVSNEVTANLIQLSNSFYSEGVSAVNITSNKIMDKSSMANNILEGTKIIIPQLNALASFGIASTEVASKQAGDTATKLQKFQSSLNELNNKTKGINEDSINNMISIMGKNPESISNFIASPIDVKEEEVYKGGVFGVGITPFYTVLAIWVGVLLASTILSTEFKGLENIEGATLIHEHFGKMLIFLTISLIQGIIISIGDVFILGVVPESLGLFMFMTILTSIVFTVIIFTLDSVLGNVGKAIAVIIMVIQIAGAGGLYPIQTNPKFFQIVNPYLPFTYSILGFREAIAGPQIHNTVVDILILLLLGFGFFLLILFKKPFHKLLHFFHGEFKKAGL</sequence>
<gene>
    <name evidence="7" type="ORF">SAMN04487885_12223</name>
</gene>
<feature type="transmembrane region" description="Helical" evidence="5">
    <location>
        <begin position="649"/>
        <end position="666"/>
    </location>
</feature>
<keyword evidence="2 5" id="KW-0812">Transmembrane</keyword>
<dbReference type="NCBIfam" id="TIGR03062">
    <property type="entry name" value="pip_yhgE_Cterm"/>
    <property type="match status" value="1"/>
</dbReference>
<protein>
    <submittedName>
        <fullName evidence="7">Putative membrane protein</fullName>
    </submittedName>
</protein>
<dbReference type="Gene3D" id="3.40.1710.10">
    <property type="entry name" value="abc type-2 transporter like domain"/>
    <property type="match status" value="1"/>
</dbReference>
<keyword evidence="4 5" id="KW-0472">Membrane</keyword>
<dbReference type="InterPro" id="IPR017501">
    <property type="entry name" value="Phage_infect_YhgE_C"/>
</dbReference>
<name>A0A1I2NIG7_9CLOT</name>
<feature type="transmembrane region" description="Helical" evidence="5">
    <location>
        <begin position="564"/>
        <end position="587"/>
    </location>
</feature>
<dbReference type="PANTHER" id="PTHR43077:SF10">
    <property type="entry name" value="TRANSPORT PERMEASE PROTEIN"/>
    <property type="match status" value="1"/>
</dbReference>
<organism evidence="7 8">
    <name type="scientific">Clostridium cadaveris</name>
    <dbReference type="NCBI Taxonomy" id="1529"/>
    <lineage>
        <taxon>Bacteria</taxon>
        <taxon>Bacillati</taxon>
        <taxon>Bacillota</taxon>
        <taxon>Clostridia</taxon>
        <taxon>Eubacteriales</taxon>
        <taxon>Clostridiaceae</taxon>
        <taxon>Clostridium</taxon>
    </lineage>
</organism>
<feature type="transmembrane region" description="Helical" evidence="5">
    <location>
        <begin position="624"/>
        <end position="643"/>
    </location>
</feature>
<evidence type="ECO:0000256" key="2">
    <source>
        <dbReference type="ARBA" id="ARBA00022692"/>
    </source>
</evidence>
<dbReference type="InterPro" id="IPR013525">
    <property type="entry name" value="ABC2_TM"/>
</dbReference>
<dbReference type="PANTHER" id="PTHR43077">
    <property type="entry name" value="TRANSPORT PERMEASE YVFS-RELATED"/>
    <property type="match status" value="1"/>
</dbReference>
<dbReference type="EMBL" id="FOOE01000022">
    <property type="protein sequence ID" value="SFG03704.1"/>
    <property type="molecule type" value="Genomic_DNA"/>
</dbReference>
<proteinExistence type="predicted"/>
<evidence type="ECO:0000256" key="4">
    <source>
        <dbReference type="ARBA" id="ARBA00023136"/>
    </source>
</evidence>
<dbReference type="GO" id="GO:0016020">
    <property type="term" value="C:membrane"/>
    <property type="evidence" value="ECO:0007669"/>
    <property type="project" value="UniProtKB-SubCell"/>
</dbReference>
<dbReference type="Pfam" id="PF12698">
    <property type="entry name" value="ABC2_membrane_3"/>
    <property type="match status" value="1"/>
</dbReference>
<dbReference type="NCBIfam" id="TIGR03061">
    <property type="entry name" value="pip_yhgE_Nterm"/>
    <property type="match status" value="1"/>
</dbReference>
<dbReference type="RefSeq" id="WP_074846109.1">
    <property type="nucleotide sequence ID" value="NZ_FOOE01000022.1"/>
</dbReference>
<dbReference type="GO" id="GO:0140359">
    <property type="term" value="F:ABC-type transporter activity"/>
    <property type="evidence" value="ECO:0007669"/>
    <property type="project" value="InterPro"/>
</dbReference>
<evidence type="ECO:0000256" key="5">
    <source>
        <dbReference type="SAM" id="Phobius"/>
    </source>
</evidence>
<evidence type="ECO:0000256" key="1">
    <source>
        <dbReference type="ARBA" id="ARBA00004141"/>
    </source>
</evidence>
<evidence type="ECO:0000256" key="3">
    <source>
        <dbReference type="ARBA" id="ARBA00022989"/>
    </source>
</evidence>
<reference evidence="7 8" key="1">
    <citation type="submission" date="2016-10" db="EMBL/GenBank/DDBJ databases">
        <authorList>
            <person name="de Groot N.N."/>
        </authorList>
    </citation>
    <scope>NUCLEOTIDE SEQUENCE [LARGE SCALE GENOMIC DNA]</scope>
    <source>
        <strain evidence="7 8">NLAE-zl-G419</strain>
    </source>
</reference>
<keyword evidence="8" id="KW-1185">Reference proteome</keyword>
<dbReference type="eggNOG" id="COG1511">
    <property type="taxonomic scope" value="Bacteria"/>
</dbReference>
<accession>A0A1I2NIG7</accession>
<dbReference type="AlphaFoldDB" id="A0A1I2NIG7"/>
<feature type="transmembrane region" description="Helical" evidence="5">
    <location>
        <begin position="20"/>
        <end position="38"/>
    </location>
</feature>
<keyword evidence="3 5" id="KW-1133">Transmembrane helix</keyword>
<dbReference type="STRING" id="1529.SAMN04487885_12223"/>
<evidence type="ECO:0000313" key="7">
    <source>
        <dbReference type="EMBL" id="SFG03704.1"/>
    </source>
</evidence>
<comment type="subcellular location">
    <subcellularLocation>
        <location evidence="1">Membrane</location>
        <topology evidence="1">Multi-pass membrane protein</topology>
    </subcellularLocation>
</comment>
<feature type="transmembrane region" description="Helical" evidence="5">
    <location>
        <begin position="678"/>
        <end position="698"/>
    </location>
</feature>
<dbReference type="Proteomes" id="UP000182135">
    <property type="component" value="Unassembled WGS sequence"/>
</dbReference>
<dbReference type="InterPro" id="IPR017500">
    <property type="entry name" value="Phage_infect_YhgE_N"/>
</dbReference>
<feature type="transmembrane region" description="Helical" evidence="5">
    <location>
        <begin position="593"/>
        <end position="612"/>
    </location>
</feature>
<evidence type="ECO:0000313" key="8">
    <source>
        <dbReference type="Proteomes" id="UP000182135"/>
    </source>
</evidence>
<evidence type="ECO:0000259" key="6">
    <source>
        <dbReference type="Pfam" id="PF12698"/>
    </source>
</evidence>